<accession>A0AAD5GBH8</accession>
<dbReference type="Proteomes" id="UP001206925">
    <property type="component" value="Unassembled WGS sequence"/>
</dbReference>
<feature type="non-terminal residue" evidence="1">
    <location>
        <position position="1"/>
    </location>
</feature>
<sequence>STVLFAPLPFFIDNHHYHHHHPPPQAQLTPAKSSRQRYNEWNFHGSSTLNNHFWSPTIVVPATLANHPPPSRLTTLVVGSARLAEGHGQRRLSPILIALTRSTGSTGSLRCFDALDCGFERGKHRGMLIVFMEVGFGCLIKGVGDVRGRRRSDCQVVLVMEVWFVDA</sequence>
<evidence type="ECO:0000313" key="2">
    <source>
        <dbReference type="Proteomes" id="UP001206925"/>
    </source>
</evidence>
<keyword evidence="2" id="KW-1185">Reference proteome</keyword>
<proteinExistence type="predicted"/>
<name>A0AAD5GBH8_AMBAR</name>
<reference evidence="1" key="1">
    <citation type="submission" date="2022-06" db="EMBL/GenBank/DDBJ databases">
        <title>Uncovering the hologenomic basis of an extraordinary plant invasion.</title>
        <authorList>
            <person name="Bieker V.C."/>
            <person name="Martin M.D."/>
            <person name="Gilbert T."/>
            <person name="Hodgins K."/>
            <person name="Battlay P."/>
            <person name="Petersen B."/>
            <person name="Wilson J."/>
        </authorList>
    </citation>
    <scope>NUCLEOTIDE SEQUENCE</scope>
    <source>
        <strain evidence="1">AA19_3_7</strain>
        <tissue evidence="1">Leaf</tissue>
    </source>
</reference>
<organism evidence="1 2">
    <name type="scientific">Ambrosia artemisiifolia</name>
    <name type="common">Common ragweed</name>
    <dbReference type="NCBI Taxonomy" id="4212"/>
    <lineage>
        <taxon>Eukaryota</taxon>
        <taxon>Viridiplantae</taxon>
        <taxon>Streptophyta</taxon>
        <taxon>Embryophyta</taxon>
        <taxon>Tracheophyta</taxon>
        <taxon>Spermatophyta</taxon>
        <taxon>Magnoliopsida</taxon>
        <taxon>eudicotyledons</taxon>
        <taxon>Gunneridae</taxon>
        <taxon>Pentapetalae</taxon>
        <taxon>asterids</taxon>
        <taxon>campanulids</taxon>
        <taxon>Asterales</taxon>
        <taxon>Asteraceae</taxon>
        <taxon>Asteroideae</taxon>
        <taxon>Heliantheae alliance</taxon>
        <taxon>Heliantheae</taxon>
        <taxon>Ambrosia</taxon>
    </lineage>
</organism>
<comment type="caution">
    <text evidence="1">The sequence shown here is derived from an EMBL/GenBank/DDBJ whole genome shotgun (WGS) entry which is preliminary data.</text>
</comment>
<dbReference type="AlphaFoldDB" id="A0AAD5GBH8"/>
<evidence type="ECO:0000313" key="1">
    <source>
        <dbReference type="EMBL" id="KAI7736360.1"/>
    </source>
</evidence>
<protein>
    <submittedName>
        <fullName evidence="1">Uncharacterized protein</fullName>
    </submittedName>
</protein>
<gene>
    <name evidence="1" type="ORF">M8C21_028133</name>
</gene>
<dbReference type="EMBL" id="JAMZMK010009298">
    <property type="protein sequence ID" value="KAI7736360.1"/>
    <property type="molecule type" value="Genomic_DNA"/>
</dbReference>